<dbReference type="GO" id="GO:0004029">
    <property type="term" value="F:aldehyde dehydrogenase (NAD+) activity"/>
    <property type="evidence" value="ECO:0007669"/>
    <property type="project" value="TreeGrafter"/>
</dbReference>
<keyword evidence="7" id="KW-0472">Membrane</keyword>
<keyword evidence="2 3" id="KW-0560">Oxidoreductase</keyword>
<dbReference type="FunFam" id="3.40.309.10:FF:000003">
    <property type="entry name" value="Aldehyde dehydrogenase"/>
    <property type="match status" value="1"/>
</dbReference>
<comment type="similarity">
    <text evidence="1 3 6">Belongs to the aldehyde dehydrogenase family.</text>
</comment>
<organism evidence="9 10">
    <name type="scientific">Pseudocohnilembus persalinus</name>
    <name type="common">Ciliate</name>
    <dbReference type="NCBI Taxonomy" id="266149"/>
    <lineage>
        <taxon>Eukaryota</taxon>
        <taxon>Sar</taxon>
        <taxon>Alveolata</taxon>
        <taxon>Ciliophora</taxon>
        <taxon>Intramacronucleata</taxon>
        <taxon>Oligohymenophorea</taxon>
        <taxon>Scuticociliatia</taxon>
        <taxon>Philasterida</taxon>
        <taxon>Pseudocohnilembidae</taxon>
        <taxon>Pseudocohnilembus</taxon>
    </lineage>
</organism>
<evidence type="ECO:0000259" key="8">
    <source>
        <dbReference type="Pfam" id="PF00171"/>
    </source>
</evidence>
<evidence type="ECO:0000256" key="7">
    <source>
        <dbReference type="SAM" id="Phobius"/>
    </source>
</evidence>
<dbReference type="InterPro" id="IPR012394">
    <property type="entry name" value="Aldehyde_DH_NAD(P)"/>
</dbReference>
<dbReference type="Proteomes" id="UP000054937">
    <property type="component" value="Unassembled WGS sequence"/>
</dbReference>
<feature type="active site" evidence="4 5">
    <location>
        <position position="216"/>
    </location>
</feature>
<dbReference type="InterPro" id="IPR016161">
    <property type="entry name" value="Ald_DH/histidinol_DH"/>
</dbReference>
<dbReference type="PANTHER" id="PTHR43570:SF16">
    <property type="entry name" value="ALDEHYDE DEHYDROGENASE TYPE III, ISOFORM Q"/>
    <property type="match status" value="1"/>
</dbReference>
<feature type="active site" evidence="4">
    <location>
        <position position="250"/>
    </location>
</feature>
<dbReference type="GO" id="GO:0005737">
    <property type="term" value="C:cytoplasm"/>
    <property type="evidence" value="ECO:0007669"/>
    <property type="project" value="TreeGrafter"/>
</dbReference>
<feature type="transmembrane region" description="Helical" evidence="7">
    <location>
        <begin position="480"/>
        <end position="498"/>
    </location>
</feature>
<dbReference type="InterPro" id="IPR016163">
    <property type="entry name" value="Ald_DH_C"/>
</dbReference>
<dbReference type="PIRSF" id="PIRSF036492">
    <property type="entry name" value="ALDH"/>
    <property type="match status" value="1"/>
</dbReference>
<keyword evidence="7" id="KW-1133">Transmembrane helix</keyword>
<dbReference type="InterPro" id="IPR016160">
    <property type="entry name" value="Ald_DH_CS_CYS"/>
</dbReference>
<keyword evidence="10" id="KW-1185">Reference proteome</keyword>
<evidence type="ECO:0000256" key="4">
    <source>
        <dbReference type="PIRSR" id="PIRSR036492-1"/>
    </source>
</evidence>
<feature type="domain" description="Aldehyde dehydrogenase" evidence="8">
    <location>
        <begin position="14"/>
        <end position="435"/>
    </location>
</feature>
<dbReference type="PROSITE" id="PS00687">
    <property type="entry name" value="ALDEHYDE_DEHYDR_GLU"/>
    <property type="match status" value="1"/>
</dbReference>
<dbReference type="InterPro" id="IPR015590">
    <property type="entry name" value="Aldehyde_DH_dom"/>
</dbReference>
<dbReference type="OMA" id="PLVAYWF"/>
<dbReference type="GO" id="GO:0006081">
    <property type="term" value="P:aldehyde metabolic process"/>
    <property type="evidence" value="ECO:0007669"/>
    <property type="project" value="InterPro"/>
</dbReference>
<comment type="caution">
    <text evidence="9">The sequence shown here is derived from an EMBL/GenBank/DDBJ whole genome shotgun (WGS) entry which is preliminary data.</text>
</comment>
<evidence type="ECO:0000256" key="3">
    <source>
        <dbReference type="PIRNR" id="PIRNR036492"/>
    </source>
</evidence>
<accession>A0A0V0QEE8</accession>
<dbReference type="Gene3D" id="3.40.309.10">
    <property type="entry name" value="Aldehyde Dehydrogenase, Chain A, domain 2"/>
    <property type="match status" value="1"/>
</dbReference>
<name>A0A0V0QEE8_PSEPJ</name>
<dbReference type="CDD" id="cd07087">
    <property type="entry name" value="ALDH_F3-13-14_CALDH-like"/>
    <property type="match status" value="1"/>
</dbReference>
<dbReference type="Gene3D" id="3.40.605.10">
    <property type="entry name" value="Aldehyde Dehydrogenase, Chain A, domain 1"/>
    <property type="match status" value="1"/>
</dbReference>
<proteinExistence type="inferred from homology"/>
<sequence>MINDDPNKIEPVLKELKKNFLDQQTKQIRFRKQQLQNLLRGLKELRPEIHQAQEKDLGIKNPNLGETFYLVPIEKALEHVISHFEVWTKPRFVKTPLLVGNGSSKIVPEPFGTVLVIGSWNYPFFTALAPAFEAIAAGNCVALKPSELAPNISKVLRKLFEKYLDTRYYQVIEGGVEVAKKISTYKWDLIIFTGSPEKGRLVAKAAADNLVPVILELGGKSPCIIDQDANIENAAIRICSGKYQNCGQTCIAPDFILVHESQKDKFIKSLQEKIELFYSQDPQNNQDYSRIISEFHAERQVKMIEEVKDKIVYGGNSDSKDRYVQPTIVLNPGKESQIMKEEIFGPILPVITYKDFVGEVLNPIMSDEKPLALYYFGGNKEHLRVLEQQTSSGAFVHNDVIMHSVVNDLPFGGVGKSGQSRLHGLYGFEACSHMKPILYKDTSNSFPNHIRFPPYTDSKMKFAKFVVPFGHLTNEDVKSGVLLAVFIVLFYFVVIPQIQNIFGNDSQQNADL</sequence>
<dbReference type="SUPFAM" id="SSF53720">
    <property type="entry name" value="ALDH-like"/>
    <property type="match status" value="1"/>
</dbReference>
<evidence type="ECO:0000256" key="2">
    <source>
        <dbReference type="ARBA" id="ARBA00023002"/>
    </source>
</evidence>
<dbReference type="InParanoid" id="A0A0V0QEE8"/>
<dbReference type="Pfam" id="PF00171">
    <property type="entry name" value="Aldedh"/>
    <property type="match status" value="1"/>
</dbReference>
<evidence type="ECO:0000313" key="9">
    <source>
        <dbReference type="EMBL" id="KRX00543.1"/>
    </source>
</evidence>
<dbReference type="PROSITE" id="PS00070">
    <property type="entry name" value="ALDEHYDE_DEHYDR_CYS"/>
    <property type="match status" value="1"/>
</dbReference>
<keyword evidence="7" id="KW-0812">Transmembrane</keyword>
<evidence type="ECO:0000256" key="5">
    <source>
        <dbReference type="PROSITE-ProRule" id="PRU10007"/>
    </source>
</evidence>
<dbReference type="AlphaFoldDB" id="A0A0V0QEE8"/>
<evidence type="ECO:0000256" key="1">
    <source>
        <dbReference type="ARBA" id="ARBA00009986"/>
    </source>
</evidence>
<reference evidence="9 10" key="1">
    <citation type="journal article" date="2015" name="Sci. Rep.">
        <title>Genome of the facultative scuticociliatosis pathogen Pseudocohnilembus persalinus provides insight into its virulence through horizontal gene transfer.</title>
        <authorList>
            <person name="Xiong J."/>
            <person name="Wang G."/>
            <person name="Cheng J."/>
            <person name="Tian M."/>
            <person name="Pan X."/>
            <person name="Warren A."/>
            <person name="Jiang C."/>
            <person name="Yuan D."/>
            <person name="Miao W."/>
        </authorList>
    </citation>
    <scope>NUCLEOTIDE SEQUENCE [LARGE SCALE GENOMIC DNA]</scope>
    <source>
        <strain evidence="9">36N120E</strain>
    </source>
</reference>
<gene>
    <name evidence="9" type="ORF">PPERSA_04564</name>
</gene>
<dbReference type="InterPro" id="IPR016162">
    <property type="entry name" value="Ald_DH_N"/>
</dbReference>
<protein>
    <recommendedName>
        <fullName evidence="3">Aldehyde dehydrogenase</fullName>
    </recommendedName>
</protein>
<dbReference type="EMBL" id="LDAU01000185">
    <property type="protein sequence ID" value="KRX00543.1"/>
    <property type="molecule type" value="Genomic_DNA"/>
</dbReference>
<dbReference type="PANTHER" id="PTHR43570">
    <property type="entry name" value="ALDEHYDE DEHYDROGENASE"/>
    <property type="match status" value="1"/>
</dbReference>
<dbReference type="InterPro" id="IPR029510">
    <property type="entry name" value="Ald_DH_CS_GLU"/>
</dbReference>
<dbReference type="OrthoDB" id="440325at2759"/>
<evidence type="ECO:0000313" key="10">
    <source>
        <dbReference type="Proteomes" id="UP000054937"/>
    </source>
</evidence>
<evidence type="ECO:0000256" key="6">
    <source>
        <dbReference type="RuleBase" id="RU003345"/>
    </source>
</evidence>